<dbReference type="OrthoDB" id="9942616at2"/>
<gene>
    <name evidence="2" type="ORF">CRT60_16365</name>
</gene>
<sequence length="116" mass="12619">MGKRDEMARRALQRQMAGQRDDRAGRQLVDVSTKVTAGLNQLAVLVEQLPWVEDEEMDPIVDLIGRLTTATVFLVGCTQAARDGRPLPKPDIVDQSALEALSAIERRIAAGADPLA</sequence>
<dbReference type="AlphaFoldDB" id="A0A2B8BCM9"/>
<proteinExistence type="predicted"/>
<evidence type="ECO:0000313" key="2">
    <source>
        <dbReference type="EMBL" id="PGH56496.1"/>
    </source>
</evidence>
<evidence type="ECO:0000313" key="3">
    <source>
        <dbReference type="Proteomes" id="UP000225379"/>
    </source>
</evidence>
<reference evidence="3" key="1">
    <citation type="submission" date="2017-10" db="EMBL/GenBank/DDBJ databases">
        <authorList>
            <person name="Kravchenko I.K."/>
            <person name="Grouzdev D.S."/>
        </authorList>
    </citation>
    <scope>NUCLEOTIDE SEQUENCE [LARGE SCALE GENOMIC DNA]</scope>
    <source>
        <strain evidence="3">B2</strain>
    </source>
</reference>
<organism evidence="2 3">
    <name type="scientific">Azospirillum palustre</name>
    <dbReference type="NCBI Taxonomy" id="2044885"/>
    <lineage>
        <taxon>Bacteria</taxon>
        <taxon>Pseudomonadati</taxon>
        <taxon>Pseudomonadota</taxon>
        <taxon>Alphaproteobacteria</taxon>
        <taxon>Rhodospirillales</taxon>
        <taxon>Azospirillaceae</taxon>
        <taxon>Azospirillum</taxon>
    </lineage>
</organism>
<evidence type="ECO:0000256" key="1">
    <source>
        <dbReference type="SAM" id="MobiDB-lite"/>
    </source>
</evidence>
<dbReference type="Proteomes" id="UP000225379">
    <property type="component" value="Unassembled WGS sequence"/>
</dbReference>
<protein>
    <submittedName>
        <fullName evidence="2">Uncharacterized protein</fullName>
    </submittedName>
</protein>
<name>A0A2B8BCM9_9PROT</name>
<feature type="region of interest" description="Disordered" evidence="1">
    <location>
        <begin position="1"/>
        <end position="25"/>
    </location>
</feature>
<dbReference type="EMBL" id="PDKW01000041">
    <property type="protein sequence ID" value="PGH56496.1"/>
    <property type="molecule type" value="Genomic_DNA"/>
</dbReference>
<accession>A0A2B8BCM9</accession>
<keyword evidence="3" id="KW-1185">Reference proteome</keyword>
<comment type="caution">
    <text evidence="2">The sequence shown here is derived from an EMBL/GenBank/DDBJ whole genome shotgun (WGS) entry which is preliminary data.</text>
</comment>